<accession>A0A1V6CBG9</accession>
<keyword evidence="6" id="KW-0119">Carbohydrate metabolism</keyword>
<evidence type="ECO:0000313" key="9">
    <source>
        <dbReference type="EMBL" id="OQB74271.1"/>
    </source>
</evidence>
<dbReference type="InterPro" id="IPR000577">
    <property type="entry name" value="Carb_kinase_FGGY"/>
</dbReference>
<comment type="caution">
    <text evidence="9">The sequence shown here is derived from an EMBL/GenBank/DDBJ whole genome shotgun (WGS) entry which is preliminary data.</text>
</comment>
<dbReference type="AlphaFoldDB" id="A0A1V6CBG9"/>
<dbReference type="PANTHER" id="PTHR43435">
    <property type="entry name" value="RIBULOKINASE"/>
    <property type="match status" value="1"/>
</dbReference>
<feature type="domain" description="Carbohydrate kinase FGGY C-terminal" evidence="8">
    <location>
        <begin position="293"/>
        <end position="485"/>
    </location>
</feature>
<dbReference type="CDD" id="cd07781">
    <property type="entry name" value="ASKHA_NBD_FGGY_L-RBK"/>
    <property type="match status" value="1"/>
</dbReference>
<dbReference type="EC" id="2.7.1.16" evidence="9"/>
<dbReference type="InterPro" id="IPR043129">
    <property type="entry name" value="ATPase_NBD"/>
</dbReference>
<dbReference type="NCBIfam" id="NF003154">
    <property type="entry name" value="PRK04123.1"/>
    <property type="match status" value="1"/>
</dbReference>
<dbReference type="Pfam" id="PF00370">
    <property type="entry name" value="FGGY_N"/>
    <property type="match status" value="1"/>
</dbReference>
<dbReference type="GO" id="GO:0005524">
    <property type="term" value="F:ATP binding"/>
    <property type="evidence" value="ECO:0007669"/>
    <property type="project" value="UniProtKB-KW"/>
</dbReference>
<name>A0A1V6CBG9_UNCT6</name>
<gene>
    <name evidence="9" type="primary">araB</name>
    <name evidence="9" type="ORF">BWX89_00593</name>
</gene>
<keyword evidence="1 9" id="KW-0808">Transferase</keyword>
<evidence type="ECO:0000259" key="7">
    <source>
        <dbReference type="Pfam" id="PF00370"/>
    </source>
</evidence>
<evidence type="ECO:0000259" key="8">
    <source>
        <dbReference type="Pfam" id="PF02782"/>
    </source>
</evidence>
<dbReference type="Gene3D" id="1.20.58.2240">
    <property type="match status" value="1"/>
</dbReference>
<keyword evidence="4" id="KW-0067">ATP-binding</keyword>
<dbReference type="InterPro" id="IPR018485">
    <property type="entry name" value="FGGY_C"/>
</dbReference>
<dbReference type="Proteomes" id="UP000485562">
    <property type="component" value="Unassembled WGS sequence"/>
</dbReference>
<evidence type="ECO:0000256" key="2">
    <source>
        <dbReference type="ARBA" id="ARBA00022741"/>
    </source>
</evidence>
<evidence type="ECO:0000256" key="5">
    <source>
        <dbReference type="ARBA" id="ARBA00022935"/>
    </source>
</evidence>
<keyword evidence="5" id="KW-0054">Arabinose catabolism</keyword>
<feature type="domain" description="Carbohydrate kinase FGGY N-terminal" evidence="7">
    <location>
        <begin position="4"/>
        <end position="283"/>
    </location>
</feature>
<dbReference type="GO" id="GO:0019569">
    <property type="term" value="P:L-arabinose catabolic process to D-xylulose 5-phosphate"/>
    <property type="evidence" value="ECO:0007669"/>
    <property type="project" value="InterPro"/>
</dbReference>
<dbReference type="SUPFAM" id="SSF53067">
    <property type="entry name" value="Actin-like ATPase domain"/>
    <property type="match status" value="2"/>
</dbReference>
<dbReference type="Gene3D" id="3.30.420.40">
    <property type="match status" value="1"/>
</dbReference>
<proteinExistence type="predicted"/>
<dbReference type="InterPro" id="IPR005929">
    <property type="entry name" value="Ribulokinase"/>
</dbReference>
<dbReference type="PANTHER" id="PTHR43435:SF4">
    <property type="entry name" value="FGGY CARBOHYDRATE KINASE DOMAIN-CONTAINING PROTEIN"/>
    <property type="match status" value="1"/>
</dbReference>
<evidence type="ECO:0000256" key="3">
    <source>
        <dbReference type="ARBA" id="ARBA00022777"/>
    </source>
</evidence>
<dbReference type="GO" id="GO:0019150">
    <property type="term" value="F:D-ribulokinase activity"/>
    <property type="evidence" value="ECO:0007669"/>
    <property type="project" value="TreeGrafter"/>
</dbReference>
<sequence length="559" mass="62136">MKNYALGLDYGTNSVRAVVINLSNGREVVQLIENYPSGRNGIITDPENPHLARQNPADYIYCLKNIGKKLQRILRRKGIHSENIIGIGVDTTGSTPIPVDENLVPLCFKREFRTNKNAMAWLWKDHVSADEAEEITNLARKIRPQYLSKIGGVYSSEWFFSKILHLSRTDKKVFQASASFVELADFIPAMLVGCKKPSDVIRSICAAGHKAMYNQQWGGLPDEEFLVMLNPAFKGLRAKLYEKAYPAGTKVGGLSKYWADKLGLVEGTAVSVGAFDAHMGAVGAGIDENILVKIMGTSTCDIMIFPKDKNIPDIPGLCGIVPDSVIPGFIGLEAGQSAVGDIFYWFLKTFLPEKRRNVYNYYTRLARNIKPGASGLLALDWHNGNRTILVDQKLTGLILGFTLGTKPEEVYRALIEATGFGARIIIERIEEYGVNVESIVACGGLPDKNPLLMQIYADITGKEIKISASEQTCAVGAAIFGAIAAGKEKSGFENVREAQKKICRFKIIKYKPVQTNHSVYNQIYRHYKKLHDIFGTPQYKENLYDVMKDLLKIRLSIRD</sequence>
<dbReference type="GO" id="GO:0008741">
    <property type="term" value="F:ribulokinase activity"/>
    <property type="evidence" value="ECO:0007669"/>
    <property type="project" value="UniProtKB-EC"/>
</dbReference>
<organism evidence="9">
    <name type="scientific">candidate division TA06 bacterium ADurb.Bin131</name>
    <dbReference type="NCBI Taxonomy" id="1852827"/>
    <lineage>
        <taxon>Bacteria</taxon>
        <taxon>Bacteria division TA06</taxon>
    </lineage>
</organism>
<dbReference type="EMBL" id="MWDQ01000046">
    <property type="protein sequence ID" value="OQB74271.1"/>
    <property type="molecule type" value="Genomic_DNA"/>
</dbReference>
<dbReference type="InterPro" id="IPR018484">
    <property type="entry name" value="FGGY_N"/>
</dbReference>
<dbReference type="Pfam" id="PF02782">
    <property type="entry name" value="FGGY_C"/>
    <property type="match status" value="1"/>
</dbReference>
<dbReference type="GO" id="GO:0005737">
    <property type="term" value="C:cytoplasm"/>
    <property type="evidence" value="ECO:0007669"/>
    <property type="project" value="TreeGrafter"/>
</dbReference>
<keyword evidence="2" id="KW-0547">Nucleotide-binding</keyword>
<dbReference type="PIRSF" id="PIRSF000538">
    <property type="entry name" value="GlpK"/>
    <property type="match status" value="1"/>
</dbReference>
<evidence type="ECO:0000256" key="6">
    <source>
        <dbReference type="ARBA" id="ARBA00023277"/>
    </source>
</evidence>
<evidence type="ECO:0000256" key="4">
    <source>
        <dbReference type="ARBA" id="ARBA00022840"/>
    </source>
</evidence>
<evidence type="ECO:0000256" key="1">
    <source>
        <dbReference type="ARBA" id="ARBA00022679"/>
    </source>
</evidence>
<keyword evidence="3" id="KW-0418">Kinase</keyword>
<reference evidence="9" key="1">
    <citation type="submission" date="2017-02" db="EMBL/GenBank/DDBJ databases">
        <title>Delving into the versatile metabolic prowess of the omnipresent phylum Bacteroidetes.</title>
        <authorList>
            <person name="Nobu M.K."/>
            <person name="Mei R."/>
            <person name="Narihiro T."/>
            <person name="Kuroda K."/>
            <person name="Liu W.-T."/>
        </authorList>
    </citation>
    <scope>NUCLEOTIDE SEQUENCE</scope>
    <source>
        <strain evidence="9">ADurb.Bin131</strain>
    </source>
</reference>
<protein>
    <submittedName>
        <fullName evidence="9">Ribulokinase</fullName>
        <ecNumber evidence="9">2.7.1.16</ecNumber>
    </submittedName>
</protein>